<gene>
    <name evidence="2" type="ORF">OUZ56_027256</name>
</gene>
<dbReference type="EMBL" id="JAOYFB010000004">
    <property type="protein sequence ID" value="KAK4014748.1"/>
    <property type="molecule type" value="Genomic_DNA"/>
</dbReference>
<dbReference type="Pfam" id="PF00348">
    <property type="entry name" value="polyprenyl_synt"/>
    <property type="match status" value="1"/>
</dbReference>
<keyword evidence="3" id="KW-1185">Reference proteome</keyword>
<accession>A0ABQ9ZPA3</accession>
<name>A0ABQ9ZPA3_9CRUS</name>
<keyword evidence="1" id="KW-0808">Transferase</keyword>
<comment type="similarity">
    <text evidence="1">Belongs to the FPP/GGPP synthase family.</text>
</comment>
<dbReference type="Gene3D" id="1.10.600.10">
    <property type="entry name" value="Farnesyl Diphosphate Synthase"/>
    <property type="match status" value="1"/>
</dbReference>
<protein>
    <recommendedName>
        <fullName evidence="4">Decaprenyl-diphosphate synthase subunit 2</fullName>
    </recommendedName>
</protein>
<sequence>MALRYCTIRLKINRHHQAIFMPFSAGTQLSRPLSLSSLRLQSPLMEAVSNAKKVAGNPTFRFLETIGSHEISSMAIYLKKLMDTGHPLTATVERLMTPENETDLSRGLIVWLVSQAAKCEPSEDILPEQKKLAEITQMIHTSHEIHSGIINLETPNEDLELGNKLALLCGDFIQSRSSVYLAALRNLKIMDLYGQAISEFSASEFVELVADENHSELDKWSHQTKMRYGSLLAHACQSTLMIGNNTELLLCGKHFGLEIALAWQANVTLQSYKKATNKEEHVLTKVFPGASVQEVVSRFQVVRDNHVDAALKMANEFPKNEAKLALCNIARALKC</sequence>
<dbReference type="Proteomes" id="UP001234178">
    <property type="component" value="Unassembled WGS sequence"/>
</dbReference>
<evidence type="ECO:0000313" key="2">
    <source>
        <dbReference type="EMBL" id="KAK4014748.1"/>
    </source>
</evidence>
<dbReference type="PANTHER" id="PTHR12001">
    <property type="entry name" value="GERANYLGERANYL PYROPHOSPHATE SYNTHASE"/>
    <property type="match status" value="1"/>
</dbReference>
<dbReference type="InterPro" id="IPR008949">
    <property type="entry name" value="Isoprenoid_synthase_dom_sf"/>
</dbReference>
<organism evidence="2 3">
    <name type="scientific">Daphnia magna</name>
    <dbReference type="NCBI Taxonomy" id="35525"/>
    <lineage>
        <taxon>Eukaryota</taxon>
        <taxon>Metazoa</taxon>
        <taxon>Ecdysozoa</taxon>
        <taxon>Arthropoda</taxon>
        <taxon>Crustacea</taxon>
        <taxon>Branchiopoda</taxon>
        <taxon>Diplostraca</taxon>
        <taxon>Cladocera</taxon>
        <taxon>Anomopoda</taxon>
        <taxon>Daphniidae</taxon>
        <taxon>Daphnia</taxon>
    </lineage>
</organism>
<dbReference type="SUPFAM" id="SSF48576">
    <property type="entry name" value="Terpenoid synthases"/>
    <property type="match status" value="1"/>
</dbReference>
<dbReference type="PANTHER" id="PTHR12001:SF55">
    <property type="entry name" value="ALL TRANS-POLYPRENYL-DIPHOSPHATE SYNTHASE PDSS2"/>
    <property type="match status" value="1"/>
</dbReference>
<evidence type="ECO:0000256" key="1">
    <source>
        <dbReference type="RuleBase" id="RU004466"/>
    </source>
</evidence>
<dbReference type="InterPro" id="IPR000092">
    <property type="entry name" value="Polyprenyl_synt"/>
</dbReference>
<proteinExistence type="inferred from homology"/>
<comment type="caution">
    <text evidence="2">The sequence shown here is derived from an EMBL/GenBank/DDBJ whole genome shotgun (WGS) entry which is preliminary data.</text>
</comment>
<reference evidence="2 3" key="1">
    <citation type="journal article" date="2023" name="Nucleic Acids Res.">
        <title>The hologenome of Daphnia magna reveals possible DNA methylation and microbiome-mediated evolution of the host genome.</title>
        <authorList>
            <person name="Chaturvedi A."/>
            <person name="Li X."/>
            <person name="Dhandapani V."/>
            <person name="Marshall H."/>
            <person name="Kissane S."/>
            <person name="Cuenca-Cambronero M."/>
            <person name="Asole G."/>
            <person name="Calvet F."/>
            <person name="Ruiz-Romero M."/>
            <person name="Marangio P."/>
            <person name="Guigo R."/>
            <person name="Rago D."/>
            <person name="Mirbahai L."/>
            <person name="Eastwood N."/>
            <person name="Colbourne J.K."/>
            <person name="Zhou J."/>
            <person name="Mallon E."/>
            <person name="Orsini L."/>
        </authorList>
    </citation>
    <scope>NUCLEOTIDE SEQUENCE [LARGE SCALE GENOMIC DNA]</scope>
    <source>
        <strain evidence="2">LRV0_1</strain>
    </source>
</reference>
<evidence type="ECO:0008006" key="4">
    <source>
        <dbReference type="Google" id="ProtNLM"/>
    </source>
</evidence>
<evidence type="ECO:0000313" key="3">
    <source>
        <dbReference type="Proteomes" id="UP001234178"/>
    </source>
</evidence>